<feature type="binding site" evidence="10">
    <location>
        <begin position="353"/>
        <end position="364"/>
    </location>
    <ligand>
        <name>ATP</name>
        <dbReference type="ChEBI" id="CHEBI:30616"/>
    </ligand>
</feature>
<dbReference type="FunFam" id="3.90.650.10:FF:000024">
    <property type="entry name" value="Phosphoribosylformylglycinamidine synthase"/>
    <property type="match status" value="1"/>
</dbReference>
<evidence type="ECO:0000256" key="8">
    <source>
        <dbReference type="ARBA" id="ARBA00022842"/>
    </source>
</evidence>
<feature type="region of interest" description="Disordered" evidence="11">
    <location>
        <begin position="1440"/>
        <end position="1511"/>
    </location>
</feature>
<evidence type="ECO:0000256" key="7">
    <source>
        <dbReference type="ARBA" id="ARBA00022840"/>
    </source>
</evidence>
<dbReference type="Pfam" id="PF18076">
    <property type="entry name" value="FGAR-AT_N"/>
    <property type="match status" value="1"/>
</dbReference>
<evidence type="ECO:0000256" key="6">
    <source>
        <dbReference type="ARBA" id="ARBA00022755"/>
    </source>
</evidence>
<dbReference type="InterPro" id="IPR055181">
    <property type="entry name" value="FGAR-AT_PurM_N-like"/>
</dbReference>
<dbReference type="UniPathway" id="UPA00074">
    <property type="reaction ID" value="UER00128"/>
</dbReference>
<sequence length="1558" mass="167415">MKILSLPGPVALSSFRLRKLLGEIRERTPVSSLDACFVHFVAVRRHPLTEEEWARLVSILDYGAHDADAGASHGAGGASMEREEVFRSASPPPLPSSPSPSARLVLVAPRSGTVSPWSSKATDIVHRCGLSEIARIERGIVFSFDTEDGAPPAGSALEAITTLLHDPMTQTVLHDFAEVDALFQHRPPAPLGHIRLGSDTKEDSSSRLAVLEAANRDLGLALDAGEIAYLADGFAALGRDPTDVELMMFAQVNSEHCRHKVFNANWILDGVAEEHSLFEMIKSTHANAPDRAHILSAYADNAAVMRGLPMAEGGARFHPHPRSRRYSHMASDAHILMKVETHNHPTAISPYPGAATGSGGEIRDEAATGRGARAKAGLTGFSVSNLRIPEFEQPWEQDFGKPPRIASALSIMLEAPIGAAGFNNEFGRPALLGYFRTLEVAVAPRMGKGADGRVNKAARSHPPQAHGDEQAVDARAPRAYPPYDSCSSYITEIRGYHKPIMVAGGMGNIGVEHVAKRPLPVDAPVLVLGGPAMLIGLGGGAASSMASGAAKEGLDFASVQRENPEMQRRCQEVIDRCWQMGESNPILSIHDVGAGGLSNAVPELVHGGGRGGRFELRAIPNDDPGMSPLALWCNESQERYVLALEPQRLEEFLGFCQAERCPCAELGRTTEEMNLVLTDAWAKGEDRTPIHIPMSFLFGNPPRMAREAARIATSAGWREADSVDPVVNRTSFVADGTSSGMVETSLATDKAPSMMNGALFVTDRISSKTNEVSFVMDRILSAANEIQSITDKTSSVANQVSFIAGDTPSATDRASFTIGESNRDSFFTENHAISLKNAAYQVLRLPTVASKGFLITIGDRSITGLVARDQMVGPWQIPVADCAVTASGFETWRGEAMAMGERAPVALMDAPASGRLAVAEAITNIACAPIENLQKVALSANWMAACGHPGEDARLFDTVNAVSKLCRTLGIAIPVGKDSLSMKTVWEEDGEARAVTAPLSLIVSSFAPVLDARRTLTPQLRVDGHDDSDGDSETDLILIDLGRGRNRLGGSALAQVCGDMGGEPADLDHPEDLAAFFQAIQVLNRAGRLLAYHDRSDGGLFATLCEMAFAGHTGISVRLDGLGAEPLGILFSEEPGAVLQTRREDSQAARESLRWHGLPAEYARVIGEPNPDDEVRFLLGGKVLFRAPRAALQRAWSETSYRMQALRDNPDCARQEYEGISDVDDPGLDPRIGFDLFSDVADGNTLDEDILAPLLGGARPKVAILREQGVNGHVEMAAAFHRAGFDCFDVSMSDLIEGNATLAGYHGMAACGGFSYGDVLGAGGGWASSILYNPRARDAFADFFSRPDTFTLGVCNGCQMLSRLTDLIPGTKHWPRFVRNLSEQFEARLVMCEVLPSPSVLLAGITGSRLPIAVAHGEGKAEFGQEGDRQGLVDARVKRAYPPYDAGGNGNTALESGALPGDRRGDDRRVDKRSASTTSCLRYVDSRGNATEQYPANPNGSPGGVTGFTSRDGRVTIMMPHPERMFRTCQYSWHPDDWGEDGPWLRMFQNARRWVEGN</sequence>
<dbReference type="GO" id="GO:0046872">
    <property type="term" value="F:metal ion binding"/>
    <property type="evidence" value="ECO:0007669"/>
    <property type="project" value="UniProtKB-KW"/>
</dbReference>
<dbReference type="InterPro" id="IPR010073">
    <property type="entry name" value="PurL_large"/>
</dbReference>
<feature type="binding site" evidence="10">
    <location>
        <position position="924"/>
    </location>
    <ligand>
        <name>Mg(2+)</name>
        <dbReference type="ChEBI" id="CHEBI:18420"/>
    </ligand>
</feature>
<comment type="subcellular location">
    <subcellularLocation>
        <location evidence="10">Cytoplasm</location>
    </subcellularLocation>
</comment>
<keyword evidence="7 10" id="KW-0067">ATP-binding</keyword>
<dbReference type="InterPro" id="IPR029062">
    <property type="entry name" value="Class_I_gatase-like"/>
</dbReference>
<evidence type="ECO:0000256" key="9">
    <source>
        <dbReference type="ARBA" id="ARBA00022962"/>
    </source>
</evidence>
<feature type="active site" evidence="10">
    <location>
        <position position="1523"/>
    </location>
</feature>
<feature type="domain" description="Phosphoribosylformylglycinamidine synthase N-terminal" evidence="14">
    <location>
        <begin position="37"/>
        <end position="183"/>
    </location>
</feature>
<name>A0A450W994_9GAMM</name>
<dbReference type="SUPFAM" id="SSF82697">
    <property type="entry name" value="PurS-like"/>
    <property type="match status" value="1"/>
</dbReference>
<feature type="domain" description="PurM-like C-terminal" evidence="12">
    <location>
        <begin position="525"/>
        <end position="677"/>
    </location>
</feature>
<keyword evidence="5 10" id="KW-0547">Nucleotide-binding</keyword>
<evidence type="ECO:0000256" key="1">
    <source>
        <dbReference type="ARBA" id="ARBA00004920"/>
    </source>
</evidence>
<dbReference type="NCBIfam" id="NF003672">
    <property type="entry name" value="PRK05297.1"/>
    <property type="match status" value="2"/>
</dbReference>
<keyword evidence="4 10" id="KW-0479">Metal-binding</keyword>
<comment type="pathway">
    <text evidence="1 10">Purine metabolism; IMP biosynthesis via de novo pathway; 5-amino-1-(5-phospho-D-ribosyl)imidazole from N(2)-formyl-N(1)-(5-phospho-D-ribosyl)glycinamide: step 1/2.</text>
</comment>
<feature type="binding site" evidence="10">
    <location>
        <position position="920"/>
    </location>
    <ligand>
        <name>Mg(2+)</name>
        <dbReference type="ChEBI" id="CHEBI:18420"/>
    </ligand>
</feature>
<evidence type="ECO:0000256" key="11">
    <source>
        <dbReference type="SAM" id="MobiDB-lite"/>
    </source>
</evidence>
<keyword evidence="8 10" id="KW-0460">Magnesium</keyword>
<dbReference type="InterPro" id="IPR036676">
    <property type="entry name" value="PurM-like_C_sf"/>
</dbReference>
<dbReference type="Pfam" id="PF02769">
    <property type="entry name" value="AIRS_C"/>
    <property type="match status" value="2"/>
</dbReference>
<evidence type="ECO:0000259" key="15">
    <source>
        <dbReference type="Pfam" id="PF22689"/>
    </source>
</evidence>
<comment type="catalytic activity">
    <reaction evidence="10">
        <text>N(2)-formyl-N(1)-(5-phospho-beta-D-ribosyl)glycinamide + L-glutamine + ATP + H2O = 2-formamido-N(1)-(5-O-phospho-beta-D-ribosyl)acetamidine + L-glutamate + ADP + phosphate + H(+)</text>
        <dbReference type="Rhea" id="RHEA:17129"/>
        <dbReference type="ChEBI" id="CHEBI:15377"/>
        <dbReference type="ChEBI" id="CHEBI:15378"/>
        <dbReference type="ChEBI" id="CHEBI:29985"/>
        <dbReference type="ChEBI" id="CHEBI:30616"/>
        <dbReference type="ChEBI" id="CHEBI:43474"/>
        <dbReference type="ChEBI" id="CHEBI:58359"/>
        <dbReference type="ChEBI" id="CHEBI:147286"/>
        <dbReference type="ChEBI" id="CHEBI:147287"/>
        <dbReference type="ChEBI" id="CHEBI:456216"/>
        <dbReference type="EC" id="6.3.5.3"/>
    </reaction>
</comment>
<dbReference type="InterPro" id="IPR040707">
    <property type="entry name" value="FGAR-AT_N"/>
</dbReference>
<feature type="compositionally biased region" description="Basic and acidic residues" evidence="11">
    <location>
        <begin position="1461"/>
        <end position="1474"/>
    </location>
</feature>
<feature type="compositionally biased region" description="Polar residues" evidence="11">
    <location>
        <begin position="1488"/>
        <end position="1500"/>
    </location>
</feature>
<dbReference type="GO" id="GO:0005737">
    <property type="term" value="C:cytoplasm"/>
    <property type="evidence" value="ECO:0007669"/>
    <property type="project" value="UniProtKB-SubCell"/>
</dbReference>
<feature type="region of interest" description="Disordered" evidence="11">
    <location>
        <begin position="450"/>
        <end position="470"/>
    </location>
</feature>
<protein>
    <recommendedName>
        <fullName evidence="10">Phosphoribosylformylglycinamidine synthase</fullName>
        <shortName evidence="10">FGAM synthase</shortName>
        <shortName evidence="10">FGAMS</shortName>
        <ecNumber evidence="10">6.3.5.3</ecNumber>
    </recommendedName>
    <alternativeName>
        <fullName evidence="10">Formylglycinamide ribonucleotide amidotransferase</fullName>
        <shortName evidence="10">FGAR amidotransferase</shortName>
        <shortName evidence="10">FGAR-AT</shortName>
    </alternativeName>
</protein>
<feature type="binding site" evidence="10">
    <location>
        <position position="1096"/>
    </location>
    <ligand>
        <name>ATP</name>
        <dbReference type="ChEBI" id="CHEBI:30616"/>
    </ligand>
</feature>
<feature type="domain" description="PurM-like C-terminal" evidence="12">
    <location>
        <begin position="1046"/>
        <end position="1175"/>
    </location>
</feature>
<reference evidence="16" key="1">
    <citation type="submission" date="2019-02" db="EMBL/GenBank/DDBJ databases">
        <authorList>
            <person name="Gruber-Vodicka R. H."/>
            <person name="Seah K. B. B."/>
        </authorList>
    </citation>
    <scope>NUCLEOTIDE SEQUENCE</scope>
    <source>
        <strain evidence="16">BECK_S313</strain>
    </source>
</reference>
<dbReference type="SMART" id="SM01211">
    <property type="entry name" value="GATase_5"/>
    <property type="match status" value="1"/>
</dbReference>
<feature type="binding site" evidence="10">
    <location>
        <position position="1094"/>
    </location>
    <ligand>
        <name>Mg(2+)</name>
        <dbReference type="ChEBI" id="CHEBI:18420"/>
    </ligand>
</feature>
<evidence type="ECO:0000259" key="14">
    <source>
        <dbReference type="Pfam" id="PF18076"/>
    </source>
</evidence>
<feature type="binding site" evidence="10">
    <location>
        <position position="881"/>
    </location>
    <ligand>
        <name>Mg(2+)</name>
        <dbReference type="ChEBI" id="CHEBI:18420"/>
    </ligand>
</feature>
<proteinExistence type="inferred from homology"/>
<evidence type="ECO:0000256" key="10">
    <source>
        <dbReference type="HAMAP-Rule" id="MF_00419"/>
    </source>
</evidence>
<dbReference type="SUPFAM" id="SSF55326">
    <property type="entry name" value="PurM N-terminal domain-like"/>
    <property type="match status" value="2"/>
</dbReference>
<dbReference type="PANTHER" id="PTHR10099:SF1">
    <property type="entry name" value="PHOSPHORIBOSYLFORMYLGLYCINAMIDINE SYNTHASE"/>
    <property type="match status" value="1"/>
</dbReference>
<dbReference type="SUPFAM" id="SSF56042">
    <property type="entry name" value="PurM C-terminal domain-like"/>
    <property type="match status" value="2"/>
</dbReference>
<comment type="function">
    <text evidence="10">Phosphoribosylformylglycinamidine synthase involved in the purines biosynthetic pathway. Catalyzes the ATP-dependent conversion of formylglycinamide ribonucleotide (FGAR) and glutamine to yield formylglycinamidine ribonucleotide (FGAM) and glutamate.</text>
</comment>
<dbReference type="CDD" id="cd01740">
    <property type="entry name" value="GATase1_FGAR_AT"/>
    <property type="match status" value="1"/>
</dbReference>
<dbReference type="FunFam" id="3.30.1330.10:FF:000005">
    <property type="entry name" value="Phosphoribosylformylglycinamidine synthase"/>
    <property type="match status" value="1"/>
</dbReference>
<dbReference type="Gene3D" id="3.30.1330.10">
    <property type="entry name" value="PurM-like, N-terminal domain"/>
    <property type="match status" value="2"/>
</dbReference>
<evidence type="ECO:0000256" key="2">
    <source>
        <dbReference type="ARBA" id="ARBA00008608"/>
    </source>
</evidence>
<feature type="domain" description="Phosphoribosylformylglycinamidine synthase linker" evidence="13">
    <location>
        <begin position="211"/>
        <end position="260"/>
    </location>
</feature>
<comment type="subunit">
    <text evidence="10">Monomer.</text>
</comment>
<dbReference type="InterPro" id="IPR010918">
    <property type="entry name" value="PurM-like_C_dom"/>
</dbReference>
<dbReference type="SUPFAM" id="SSF52317">
    <property type="entry name" value="Class I glutamine amidotransferase-like"/>
    <property type="match status" value="2"/>
</dbReference>
<dbReference type="Gene3D" id="1.10.8.750">
    <property type="entry name" value="Phosphoribosylformylglycinamidine synthase, linker domain"/>
    <property type="match status" value="1"/>
</dbReference>
<dbReference type="PANTHER" id="PTHR10099">
    <property type="entry name" value="PHOSPHORIBOSYLFORMYLGLYCINAMIDINE SYNTHASE"/>
    <property type="match status" value="1"/>
</dbReference>
<feature type="active site" evidence="10">
    <location>
        <position position="1521"/>
    </location>
</feature>
<dbReference type="EMBL" id="CAADFK010000049">
    <property type="protein sequence ID" value="VFK13585.1"/>
    <property type="molecule type" value="Genomic_DNA"/>
</dbReference>
<feature type="region of interest" description="Disordered" evidence="11">
    <location>
        <begin position="70"/>
        <end position="102"/>
    </location>
</feature>
<gene>
    <name evidence="10" type="primary">purL</name>
    <name evidence="16" type="ORF">BECKLPF1236B_GA0070989_104914</name>
</gene>
<evidence type="ECO:0000259" key="13">
    <source>
        <dbReference type="Pfam" id="PF18072"/>
    </source>
</evidence>
<dbReference type="InterPro" id="IPR036921">
    <property type="entry name" value="PurM-like_N_sf"/>
</dbReference>
<keyword evidence="10" id="KW-0963">Cytoplasm</keyword>
<dbReference type="Gene3D" id="3.40.50.880">
    <property type="match status" value="1"/>
</dbReference>
<evidence type="ECO:0000313" key="16">
    <source>
        <dbReference type="EMBL" id="VFK13585.1"/>
    </source>
</evidence>
<feature type="active site" description="Nucleophile" evidence="10">
    <location>
        <position position="1355"/>
    </location>
</feature>
<keyword evidence="6 10" id="KW-0658">Purine biosynthesis</keyword>
<accession>A0A450W994</accession>
<feature type="binding site" evidence="10">
    <location>
        <position position="880"/>
    </location>
    <ligand>
        <name>ATP</name>
        <dbReference type="ChEBI" id="CHEBI:30616"/>
    </ligand>
</feature>
<organism evidence="16">
    <name type="scientific">Candidatus Kentrum sp. LPFa</name>
    <dbReference type="NCBI Taxonomy" id="2126335"/>
    <lineage>
        <taxon>Bacteria</taxon>
        <taxon>Pseudomonadati</taxon>
        <taxon>Pseudomonadota</taxon>
        <taxon>Gammaproteobacteria</taxon>
        <taxon>Candidatus Kentrum</taxon>
    </lineage>
</organism>
<evidence type="ECO:0000256" key="3">
    <source>
        <dbReference type="ARBA" id="ARBA00022598"/>
    </source>
</evidence>
<dbReference type="InterPro" id="IPR036604">
    <property type="entry name" value="PurS-like_sf"/>
</dbReference>
<dbReference type="EC" id="6.3.5.3" evidence="10"/>
<feature type="domain" description="FGAR-AT PurM N-terminal-like" evidence="15">
    <location>
        <begin position="850"/>
        <end position="1008"/>
    </location>
</feature>
<dbReference type="GO" id="GO:0006189">
    <property type="term" value="P:'de novo' IMP biosynthetic process"/>
    <property type="evidence" value="ECO:0007669"/>
    <property type="project" value="UniProtKB-UniRule"/>
</dbReference>
<keyword evidence="3 10" id="KW-0436">Ligase</keyword>
<evidence type="ECO:0000256" key="4">
    <source>
        <dbReference type="ARBA" id="ARBA00022723"/>
    </source>
</evidence>
<dbReference type="Gene3D" id="3.90.650.10">
    <property type="entry name" value="PurM-like C-terminal domain"/>
    <property type="match status" value="2"/>
</dbReference>
<keyword evidence="9 10" id="KW-0315">Glutamine amidotransferase</keyword>
<dbReference type="Pfam" id="PF18072">
    <property type="entry name" value="FGAR-AT_linker"/>
    <property type="match status" value="1"/>
</dbReference>
<evidence type="ECO:0000256" key="5">
    <source>
        <dbReference type="ARBA" id="ARBA00022741"/>
    </source>
</evidence>
<comment type="caution">
    <text evidence="10">Lacks conserved residue(s) required for the propagation of feature annotation.</text>
</comment>
<dbReference type="HAMAP" id="MF_00419">
    <property type="entry name" value="PurL_1"/>
    <property type="match status" value="1"/>
</dbReference>
<evidence type="ECO:0000259" key="12">
    <source>
        <dbReference type="Pfam" id="PF02769"/>
    </source>
</evidence>
<comment type="similarity">
    <text evidence="2 10">In the N-terminal section; belongs to the FGAMS family.</text>
</comment>
<dbReference type="SUPFAM" id="SSF109736">
    <property type="entry name" value="FGAM synthase PurL, linker domain"/>
    <property type="match status" value="1"/>
</dbReference>
<dbReference type="CDD" id="cd02204">
    <property type="entry name" value="PurL_repeat2"/>
    <property type="match status" value="1"/>
</dbReference>
<dbReference type="Pfam" id="PF22689">
    <property type="entry name" value="FGAR-AT_PurM_N-like"/>
    <property type="match status" value="1"/>
</dbReference>
<dbReference type="InterPro" id="IPR041609">
    <property type="entry name" value="PurL_linker"/>
</dbReference>
<dbReference type="GO" id="GO:0005524">
    <property type="term" value="F:ATP binding"/>
    <property type="evidence" value="ECO:0007669"/>
    <property type="project" value="UniProtKB-UniRule"/>
</dbReference>
<dbReference type="GO" id="GO:0004642">
    <property type="term" value="F:phosphoribosylformylglycinamidine synthase activity"/>
    <property type="evidence" value="ECO:0007669"/>
    <property type="project" value="UniProtKB-UniRule"/>
</dbReference>
<dbReference type="Pfam" id="PF13507">
    <property type="entry name" value="GATase_5"/>
    <property type="match status" value="2"/>
</dbReference>